<comment type="caution">
    <text evidence="1">The sequence shown here is derived from an EMBL/GenBank/DDBJ whole genome shotgun (WGS) entry which is preliminary data.</text>
</comment>
<dbReference type="RefSeq" id="WP_285933754.1">
    <property type="nucleotide sequence ID" value="NZ_JASTZU010000058.1"/>
</dbReference>
<gene>
    <name evidence="1" type="ORF">QQS35_18775</name>
</gene>
<proteinExistence type="predicted"/>
<name>A0ABT7L9G0_9BACI</name>
<keyword evidence="2" id="KW-1185">Reference proteome</keyword>
<dbReference type="EMBL" id="JASTZU010000058">
    <property type="protein sequence ID" value="MDL4842483.1"/>
    <property type="molecule type" value="Genomic_DNA"/>
</dbReference>
<accession>A0ABT7L9G0</accession>
<dbReference type="Proteomes" id="UP001235343">
    <property type="component" value="Unassembled WGS sequence"/>
</dbReference>
<sequence>MRKEINGVSVKFNHHILKSSPNKVVFQIEYHDELRLQKLVSLDLVNINVVDLGRKWIYAIKDISDENYKEYSKEYLETITDIHNRIVSFISKYVQFGDDIVLIDHYSRVYKMS</sequence>
<organism evidence="1 2">
    <name type="scientific">Aquibacillus rhizosphaerae</name>
    <dbReference type="NCBI Taxonomy" id="3051431"/>
    <lineage>
        <taxon>Bacteria</taxon>
        <taxon>Bacillati</taxon>
        <taxon>Bacillota</taxon>
        <taxon>Bacilli</taxon>
        <taxon>Bacillales</taxon>
        <taxon>Bacillaceae</taxon>
        <taxon>Aquibacillus</taxon>
    </lineage>
</organism>
<protein>
    <submittedName>
        <fullName evidence="1">Uncharacterized protein</fullName>
    </submittedName>
</protein>
<reference evidence="1 2" key="1">
    <citation type="submission" date="2023-06" db="EMBL/GenBank/DDBJ databases">
        <title>Aquibacillus rhizosphaerae LR5S19.</title>
        <authorList>
            <person name="Sun J.-Q."/>
        </authorList>
    </citation>
    <scope>NUCLEOTIDE SEQUENCE [LARGE SCALE GENOMIC DNA]</scope>
    <source>
        <strain evidence="1 2">LR5S19</strain>
    </source>
</reference>
<evidence type="ECO:0000313" key="1">
    <source>
        <dbReference type="EMBL" id="MDL4842483.1"/>
    </source>
</evidence>
<evidence type="ECO:0000313" key="2">
    <source>
        <dbReference type="Proteomes" id="UP001235343"/>
    </source>
</evidence>